<name>A0A4R4EFQ1_9BACL</name>
<gene>
    <name evidence="2" type="ORF">E0485_11370</name>
</gene>
<feature type="transmembrane region" description="Helical" evidence="1">
    <location>
        <begin position="48"/>
        <end position="74"/>
    </location>
</feature>
<evidence type="ECO:0000256" key="1">
    <source>
        <dbReference type="SAM" id="Phobius"/>
    </source>
</evidence>
<keyword evidence="3" id="KW-1185">Reference proteome</keyword>
<sequence length="75" mass="8263">MKSVLVPLLIIAAIVLVIGAGLTYQIARKQRKNVIDRGVSEVTVKHKIMANPIFIAYVIFPIVIVIGAVLVMYFI</sequence>
<dbReference type="EMBL" id="SKFG01000010">
    <property type="protein sequence ID" value="TCZ77061.1"/>
    <property type="molecule type" value="Genomic_DNA"/>
</dbReference>
<protein>
    <submittedName>
        <fullName evidence="2">Uncharacterized protein</fullName>
    </submittedName>
</protein>
<keyword evidence="1" id="KW-1133">Transmembrane helix</keyword>
<dbReference type="AlphaFoldDB" id="A0A4R4EFQ1"/>
<evidence type="ECO:0000313" key="2">
    <source>
        <dbReference type="EMBL" id="TCZ77061.1"/>
    </source>
</evidence>
<evidence type="ECO:0000313" key="3">
    <source>
        <dbReference type="Proteomes" id="UP000295418"/>
    </source>
</evidence>
<accession>A0A4R4EFQ1</accession>
<comment type="caution">
    <text evidence="2">The sequence shown here is derived from an EMBL/GenBank/DDBJ whole genome shotgun (WGS) entry which is preliminary data.</text>
</comment>
<feature type="transmembrane region" description="Helical" evidence="1">
    <location>
        <begin position="6"/>
        <end position="27"/>
    </location>
</feature>
<keyword evidence="1" id="KW-0812">Transmembrane</keyword>
<organism evidence="2 3">
    <name type="scientific">Paenibacillus albiflavus</name>
    <dbReference type="NCBI Taxonomy" id="2545760"/>
    <lineage>
        <taxon>Bacteria</taxon>
        <taxon>Bacillati</taxon>
        <taxon>Bacillota</taxon>
        <taxon>Bacilli</taxon>
        <taxon>Bacillales</taxon>
        <taxon>Paenibacillaceae</taxon>
        <taxon>Paenibacillus</taxon>
    </lineage>
</organism>
<dbReference type="Proteomes" id="UP000295418">
    <property type="component" value="Unassembled WGS sequence"/>
</dbReference>
<dbReference type="OrthoDB" id="2647690at2"/>
<keyword evidence="1" id="KW-0472">Membrane</keyword>
<reference evidence="2 3" key="1">
    <citation type="submission" date="2019-03" db="EMBL/GenBank/DDBJ databases">
        <authorList>
            <person name="Kim M.K.M."/>
        </authorList>
    </citation>
    <scope>NUCLEOTIDE SEQUENCE [LARGE SCALE GENOMIC DNA]</scope>
    <source>
        <strain evidence="2 3">18JY21-1</strain>
    </source>
</reference>
<proteinExistence type="predicted"/>
<dbReference type="RefSeq" id="WP_132418161.1">
    <property type="nucleotide sequence ID" value="NZ_SKFG01000010.1"/>
</dbReference>